<keyword evidence="11" id="KW-1185">Reference proteome</keyword>
<comment type="caution">
    <text evidence="10">The sequence shown here is derived from an EMBL/GenBank/DDBJ whole genome shotgun (WGS) entry which is preliminary data.</text>
</comment>
<keyword evidence="2" id="KW-1003">Cell membrane</keyword>
<dbReference type="Pfam" id="PF02687">
    <property type="entry name" value="FtsX"/>
    <property type="match status" value="1"/>
</dbReference>
<proteinExistence type="inferred from homology"/>
<dbReference type="PANTHER" id="PTHR30572">
    <property type="entry name" value="MEMBRANE COMPONENT OF TRANSPORTER-RELATED"/>
    <property type="match status" value="1"/>
</dbReference>
<evidence type="ECO:0000313" key="11">
    <source>
        <dbReference type="Proteomes" id="UP001595892"/>
    </source>
</evidence>
<keyword evidence="4 7" id="KW-1133">Transmembrane helix</keyword>
<evidence type="ECO:0000256" key="3">
    <source>
        <dbReference type="ARBA" id="ARBA00022692"/>
    </source>
</evidence>
<evidence type="ECO:0000256" key="6">
    <source>
        <dbReference type="ARBA" id="ARBA00038076"/>
    </source>
</evidence>
<evidence type="ECO:0000313" key="10">
    <source>
        <dbReference type="EMBL" id="MFC4729033.1"/>
    </source>
</evidence>
<dbReference type="Pfam" id="PF12704">
    <property type="entry name" value="MacB_PCD"/>
    <property type="match status" value="1"/>
</dbReference>
<organism evidence="10 11">
    <name type="scientific">Coralloluteibacterium thermophilum</name>
    <dbReference type="NCBI Taxonomy" id="2707049"/>
    <lineage>
        <taxon>Bacteria</taxon>
        <taxon>Pseudomonadati</taxon>
        <taxon>Pseudomonadota</taxon>
        <taxon>Gammaproteobacteria</taxon>
        <taxon>Lysobacterales</taxon>
        <taxon>Lysobacteraceae</taxon>
        <taxon>Coralloluteibacterium</taxon>
    </lineage>
</organism>
<dbReference type="InterPro" id="IPR050250">
    <property type="entry name" value="Macrolide_Exporter_MacB"/>
</dbReference>
<evidence type="ECO:0000259" key="8">
    <source>
        <dbReference type="Pfam" id="PF02687"/>
    </source>
</evidence>
<accession>A0ABV9NR83</accession>
<feature type="domain" description="ABC3 transporter permease C-terminal" evidence="8">
    <location>
        <begin position="291"/>
        <end position="401"/>
    </location>
</feature>
<evidence type="ECO:0000256" key="5">
    <source>
        <dbReference type="ARBA" id="ARBA00023136"/>
    </source>
</evidence>
<evidence type="ECO:0000259" key="9">
    <source>
        <dbReference type="Pfam" id="PF12704"/>
    </source>
</evidence>
<comment type="similarity">
    <text evidence="6">Belongs to the ABC-4 integral membrane protein family.</text>
</comment>
<reference evidence="11" key="1">
    <citation type="journal article" date="2019" name="Int. J. Syst. Evol. Microbiol.">
        <title>The Global Catalogue of Microorganisms (GCM) 10K type strain sequencing project: providing services to taxonomists for standard genome sequencing and annotation.</title>
        <authorList>
            <consortium name="The Broad Institute Genomics Platform"/>
            <consortium name="The Broad Institute Genome Sequencing Center for Infectious Disease"/>
            <person name="Wu L."/>
            <person name="Ma J."/>
        </authorList>
    </citation>
    <scope>NUCLEOTIDE SEQUENCE [LARGE SCALE GENOMIC DNA]</scope>
    <source>
        <strain evidence="11">CGMCC 1.13574</strain>
    </source>
</reference>
<comment type="subcellular location">
    <subcellularLocation>
        <location evidence="1">Cell membrane</location>
        <topology evidence="1">Multi-pass membrane protein</topology>
    </subcellularLocation>
</comment>
<evidence type="ECO:0000256" key="7">
    <source>
        <dbReference type="SAM" id="Phobius"/>
    </source>
</evidence>
<dbReference type="InterPro" id="IPR025857">
    <property type="entry name" value="MacB_PCD"/>
</dbReference>
<feature type="transmembrane region" description="Helical" evidence="7">
    <location>
        <begin position="339"/>
        <end position="360"/>
    </location>
</feature>
<dbReference type="RefSeq" id="WP_377005104.1">
    <property type="nucleotide sequence ID" value="NZ_JBHSGG010000035.1"/>
</dbReference>
<evidence type="ECO:0000256" key="4">
    <source>
        <dbReference type="ARBA" id="ARBA00022989"/>
    </source>
</evidence>
<evidence type="ECO:0000256" key="2">
    <source>
        <dbReference type="ARBA" id="ARBA00022475"/>
    </source>
</evidence>
<gene>
    <name evidence="10" type="ORF">ACFO3Q_12735</name>
</gene>
<dbReference type="EMBL" id="JBHSGG010000035">
    <property type="protein sequence ID" value="MFC4729033.1"/>
    <property type="molecule type" value="Genomic_DNA"/>
</dbReference>
<feature type="transmembrane region" description="Helical" evidence="7">
    <location>
        <begin position="372"/>
        <end position="391"/>
    </location>
</feature>
<name>A0ABV9NR83_9GAMM</name>
<feature type="domain" description="MacB-like periplasmic core" evidence="9">
    <location>
        <begin position="35"/>
        <end position="253"/>
    </location>
</feature>
<dbReference type="InterPro" id="IPR003838">
    <property type="entry name" value="ABC3_permease_C"/>
</dbReference>
<feature type="transmembrane region" description="Helical" evidence="7">
    <location>
        <begin position="282"/>
        <end position="310"/>
    </location>
</feature>
<keyword evidence="3 7" id="KW-0812">Transmembrane</keyword>
<evidence type="ECO:0000256" key="1">
    <source>
        <dbReference type="ARBA" id="ARBA00004651"/>
    </source>
</evidence>
<dbReference type="PANTHER" id="PTHR30572:SF4">
    <property type="entry name" value="ABC TRANSPORTER PERMEASE YTRF"/>
    <property type="match status" value="1"/>
</dbReference>
<sequence>MDILPILSTLRRHKTAAILIVVEIALSCAIVCNALFLIGDRLDTMRRPSGVAERELVRVQVAGIGRNANAEAITREDLAALRAIPGVRSVATSPMVPFGESTWNTSINLQPDQDRPSASGASYYGGEGFLETLGLELIAGRDFAADEYREMAGARAGDEGQYPPVAILSRALAERLFPGESALGRSIYTFGEAPIRVVGVVDRLLRPNPRRDSTVAEDTLIFPLRMNYSEGAYYLIRTDPDRRDEVLEAAVRALEAVNSSRVVIYRDTVESLRSDFYRQDRAMAWLLVTVCVALLVVTALGIVGLASFWVQQRTRQIGIRRALGATRGQIMRYFQTENFLLATLGIALGMLLAYGINLWLMQTYALPRLPLAFLPAGAIALWVLGQIAVLGPARRAARVPPAVATRSA</sequence>
<protein>
    <submittedName>
        <fullName evidence="10">ABC transporter permease</fullName>
    </submittedName>
</protein>
<feature type="transmembrane region" description="Helical" evidence="7">
    <location>
        <begin position="16"/>
        <end position="38"/>
    </location>
</feature>
<dbReference type="Proteomes" id="UP001595892">
    <property type="component" value="Unassembled WGS sequence"/>
</dbReference>
<keyword evidence="5 7" id="KW-0472">Membrane</keyword>